<comment type="caution">
    <text evidence="1">The sequence shown here is derived from an EMBL/GenBank/DDBJ whole genome shotgun (WGS) entry which is preliminary data.</text>
</comment>
<protein>
    <submittedName>
        <fullName evidence="1">Uncharacterized protein</fullName>
    </submittedName>
</protein>
<dbReference type="Proteomes" id="UP001055879">
    <property type="component" value="Linkage Group LG15"/>
</dbReference>
<evidence type="ECO:0000313" key="1">
    <source>
        <dbReference type="EMBL" id="KAI3673614.1"/>
    </source>
</evidence>
<reference evidence="2" key="1">
    <citation type="journal article" date="2022" name="Mol. Ecol. Resour.">
        <title>The genomes of chicory, endive, great burdock and yacon provide insights into Asteraceae palaeo-polyploidization history and plant inulin production.</title>
        <authorList>
            <person name="Fan W."/>
            <person name="Wang S."/>
            <person name="Wang H."/>
            <person name="Wang A."/>
            <person name="Jiang F."/>
            <person name="Liu H."/>
            <person name="Zhao H."/>
            <person name="Xu D."/>
            <person name="Zhang Y."/>
        </authorList>
    </citation>
    <scope>NUCLEOTIDE SEQUENCE [LARGE SCALE GENOMIC DNA]</scope>
    <source>
        <strain evidence="2">cv. Niubang</strain>
    </source>
</reference>
<gene>
    <name evidence="1" type="ORF">L6452_39738</name>
</gene>
<sequence length="177" mass="20706">MGRGKVEVKRIENATNRQVTFSRRRNGVLKKAFELSLLCDAEVALLLFSPSTPKPHLFSSHGMDRTLIRYRREKGFYTTNNNGIRTIEVWKDEMEEMKRMLEALETKHKHFAGDDLSTLGLKDLKKLERQLRIGVDRRRLLTEHISLLKRNLKTMQEENTLLNKKLNELKKGIDEDS</sequence>
<dbReference type="EMBL" id="CM042061">
    <property type="protein sequence ID" value="KAI3673614.1"/>
    <property type="molecule type" value="Genomic_DNA"/>
</dbReference>
<reference evidence="1 2" key="2">
    <citation type="journal article" date="2022" name="Mol. Ecol. Resour.">
        <title>The genomes of chicory, endive, great burdock and yacon provide insights into Asteraceae paleo-polyploidization history and plant inulin production.</title>
        <authorList>
            <person name="Fan W."/>
            <person name="Wang S."/>
            <person name="Wang H."/>
            <person name="Wang A."/>
            <person name="Jiang F."/>
            <person name="Liu H."/>
            <person name="Zhao H."/>
            <person name="Xu D."/>
            <person name="Zhang Y."/>
        </authorList>
    </citation>
    <scope>NUCLEOTIDE SEQUENCE [LARGE SCALE GENOMIC DNA]</scope>
    <source>
        <strain evidence="2">cv. Niubang</strain>
    </source>
</reference>
<proteinExistence type="predicted"/>
<name>A0ACB8XTQ4_ARCLA</name>
<keyword evidence="2" id="KW-1185">Reference proteome</keyword>
<accession>A0ACB8XTQ4</accession>
<evidence type="ECO:0000313" key="2">
    <source>
        <dbReference type="Proteomes" id="UP001055879"/>
    </source>
</evidence>
<organism evidence="1 2">
    <name type="scientific">Arctium lappa</name>
    <name type="common">Greater burdock</name>
    <name type="synonym">Lappa major</name>
    <dbReference type="NCBI Taxonomy" id="4217"/>
    <lineage>
        <taxon>Eukaryota</taxon>
        <taxon>Viridiplantae</taxon>
        <taxon>Streptophyta</taxon>
        <taxon>Embryophyta</taxon>
        <taxon>Tracheophyta</taxon>
        <taxon>Spermatophyta</taxon>
        <taxon>Magnoliopsida</taxon>
        <taxon>eudicotyledons</taxon>
        <taxon>Gunneridae</taxon>
        <taxon>Pentapetalae</taxon>
        <taxon>asterids</taxon>
        <taxon>campanulids</taxon>
        <taxon>Asterales</taxon>
        <taxon>Asteraceae</taxon>
        <taxon>Carduoideae</taxon>
        <taxon>Cardueae</taxon>
        <taxon>Arctiinae</taxon>
        <taxon>Arctium</taxon>
    </lineage>
</organism>